<comment type="caution">
    <text evidence="1">The sequence shown here is derived from an EMBL/GenBank/DDBJ whole genome shotgun (WGS) entry which is preliminary data.</text>
</comment>
<keyword evidence="2" id="KW-1185">Reference proteome</keyword>
<accession>A0ACC1IVP3</accession>
<evidence type="ECO:0000313" key="1">
    <source>
        <dbReference type="EMBL" id="KAJ1901659.1"/>
    </source>
</evidence>
<protein>
    <submittedName>
        <fullName evidence="1">Transcription elongation regulator</fullName>
    </submittedName>
</protein>
<evidence type="ECO:0000313" key="2">
    <source>
        <dbReference type="Proteomes" id="UP001150581"/>
    </source>
</evidence>
<name>A0ACC1IVP3_9FUNG</name>
<dbReference type="Proteomes" id="UP001150581">
    <property type="component" value="Unassembled WGS sequence"/>
</dbReference>
<organism evidence="1 2">
    <name type="scientific">Kickxella alabastrina</name>
    <dbReference type="NCBI Taxonomy" id="61397"/>
    <lineage>
        <taxon>Eukaryota</taxon>
        <taxon>Fungi</taxon>
        <taxon>Fungi incertae sedis</taxon>
        <taxon>Zoopagomycota</taxon>
        <taxon>Kickxellomycotina</taxon>
        <taxon>Kickxellomycetes</taxon>
        <taxon>Kickxellales</taxon>
        <taxon>Kickxellaceae</taxon>
        <taxon>Kickxella</taxon>
    </lineage>
</organism>
<dbReference type="EMBL" id="JANBPG010000020">
    <property type="protein sequence ID" value="KAJ1901659.1"/>
    <property type="molecule type" value="Genomic_DNA"/>
</dbReference>
<gene>
    <name evidence="1" type="primary">TCERG1</name>
    <name evidence="1" type="ORF">LPJ66_000627</name>
</gene>
<reference evidence="1" key="1">
    <citation type="submission" date="2022-07" db="EMBL/GenBank/DDBJ databases">
        <title>Phylogenomic reconstructions and comparative analyses of Kickxellomycotina fungi.</title>
        <authorList>
            <person name="Reynolds N.K."/>
            <person name="Stajich J.E."/>
            <person name="Barry K."/>
            <person name="Grigoriev I.V."/>
            <person name="Crous P."/>
            <person name="Smith M.E."/>
        </authorList>
    </citation>
    <scope>NUCLEOTIDE SEQUENCE</scope>
    <source>
        <strain evidence="1">Benny 63K</strain>
    </source>
</reference>
<proteinExistence type="predicted"/>
<sequence length="315" mass="36858">MSLVHNNQATKHDWAQFFAPGLPIGRHLPNEPYYYERTNSITTWIRPFDYIEPPNPKQLTEDLRKEHEQQKAQEARKKALQDRPQKTTKAQAGWLVVDTVQGRQYYFNEKSGVAQWERPDELDELVDVEENEEGVEMDEEDAEWMLEQMMAEAQGDQQDDAEIETQETGKEAGAEAAALTKDQRVGQFREMLLAASSLNPFGTWESQKDRFLDDKRFQYLDAAEQHDVFDRICSEIIAQRKKTLPKKDEVKRPLPSNDPFGQLLEENISKRGSFAKFCQKHLRDPRYLSIKTSREREKRFNQHLDALPEKKHKHV</sequence>